<dbReference type="PROSITE" id="PS51737">
    <property type="entry name" value="RECOMBINASE_DNA_BIND"/>
    <property type="match status" value="1"/>
</dbReference>
<gene>
    <name evidence="8" type="ORF">SAMN05216191_13459</name>
</gene>
<dbReference type="PANTHER" id="PTHR30461">
    <property type="entry name" value="DNA-INVERTASE FROM LAMBDOID PROPHAGE"/>
    <property type="match status" value="1"/>
</dbReference>
<evidence type="ECO:0000313" key="9">
    <source>
        <dbReference type="Proteomes" id="UP000182783"/>
    </source>
</evidence>
<organism evidence="8 9">
    <name type="scientific">Paenibacillus jilunlii</name>
    <dbReference type="NCBI Taxonomy" id="682956"/>
    <lineage>
        <taxon>Bacteria</taxon>
        <taxon>Bacillati</taxon>
        <taxon>Bacillota</taxon>
        <taxon>Bacilli</taxon>
        <taxon>Bacillales</taxon>
        <taxon>Paenibacillaceae</taxon>
        <taxon>Paenibacillus</taxon>
    </lineage>
</organism>
<evidence type="ECO:0000256" key="4">
    <source>
        <dbReference type="PIRSR" id="PIRSR606118-50"/>
    </source>
</evidence>
<dbReference type="Pfam" id="PF07508">
    <property type="entry name" value="Recombinase"/>
    <property type="match status" value="1"/>
</dbReference>
<dbReference type="Pfam" id="PF00239">
    <property type="entry name" value="Resolvase"/>
    <property type="match status" value="1"/>
</dbReference>
<evidence type="ECO:0000256" key="2">
    <source>
        <dbReference type="ARBA" id="ARBA00023125"/>
    </source>
</evidence>
<evidence type="ECO:0000259" key="6">
    <source>
        <dbReference type="PROSITE" id="PS51736"/>
    </source>
</evidence>
<dbReference type="InterPro" id="IPR006118">
    <property type="entry name" value="Recombinase_CS"/>
</dbReference>
<feature type="domain" description="Recombinase" evidence="7">
    <location>
        <begin position="155"/>
        <end position="275"/>
    </location>
</feature>
<dbReference type="InterPro" id="IPR025827">
    <property type="entry name" value="Zn_ribbon_recom_dom"/>
</dbReference>
<evidence type="ECO:0000256" key="3">
    <source>
        <dbReference type="ARBA" id="ARBA00023172"/>
    </source>
</evidence>
<dbReference type="InterPro" id="IPR011109">
    <property type="entry name" value="DNA_bind_recombinase_dom"/>
</dbReference>
<dbReference type="RefSeq" id="WP_062519506.1">
    <property type="nucleotide sequence ID" value="NZ_CP048429.1"/>
</dbReference>
<evidence type="ECO:0000256" key="5">
    <source>
        <dbReference type="PROSITE-ProRule" id="PRU10137"/>
    </source>
</evidence>
<feature type="active site" description="O-(5'-phospho-DNA)-serine intermediate" evidence="4 5">
    <location>
        <position position="10"/>
    </location>
</feature>
<dbReference type="GO" id="GO:0015074">
    <property type="term" value="P:DNA integration"/>
    <property type="evidence" value="ECO:0007669"/>
    <property type="project" value="UniProtKB-KW"/>
</dbReference>
<sequence>MKAAIYIRVSTDEQAAEGFSIDAQKRRLLAYADSQDWEVSEVYIDDGWSAKDLKRPEMQRMLGDLENQLFDVVLVYKLDRMTRSASDCDNLIKMFEAHNVKFQSCTESFETRTATGRLFIRLVADIAQWERENTAERVRMGMEQMVHEGRRPGGPINFGYDKNEKIVQEEYTQIKLLRNFYMQGLGLKGVATKLNDMGLLRRGYRWTSFSVWYILDNPYYAGKLRYGTKKSNGKYASRKKEGVVDLTFADGSQELTFSWDEYQEHKEEMARRSFTGYSKVREYWFSGVLKCSKCGGKMTGRYHQNKRQDGSYNKIISYICSSRQTGKGCTMPMFRQELVESLLLEWIGERLSTDYSAIRELAATTEEDPMIDLRKDLKREIDKVRERRKKWQRMYADDLISQEELREHNADEKQNEEMLMAELEKMPTFNVEDLSEQNEMLFGLPEVWDQMDDVDKHEMILDIFKEITLYTPLDKAHGRKGQFIPASIESVVFN</sequence>
<dbReference type="EMBL" id="FNGM01000034">
    <property type="protein sequence ID" value="SDN28432.1"/>
    <property type="molecule type" value="Genomic_DNA"/>
</dbReference>
<protein>
    <submittedName>
        <fullName evidence="8">Site-specific DNA recombinase</fullName>
    </submittedName>
</protein>
<dbReference type="CDD" id="cd00338">
    <property type="entry name" value="Ser_Recombinase"/>
    <property type="match status" value="1"/>
</dbReference>
<dbReference type="InterPro" id="IPR006119">
    <property type="entry name" value="Resolv_N"/>
</dbReference>
<feature type="domain" description="Resolvase/invertase-type recombinase catalytic" evidence="6">
    <location>
        <begin position="2"/>
        <end position="149"/>
    </location>
</feature>
<dbReference type="InterPro" id="IPR050639">
    <property type="entry name" value="SSR_resolvase"/>
</dbReference>
<dbReference type="SMART" id="SM00857">
    <property type="entry name" value="Resolvase"/>
    <property type="match status" value="1"/>
</dbReference>
<name>A0A1H0A3M9_9BACL</name>
<dbReference type="GO" id="GO:0000150">
    <property type="term" value="F:DNA strand exchange activity"/>
    <property type="evidence" value="ECO:0007669"/>
    <property type="project" value="InterPro"/>
</dbReference>
<dbReference type="GO" id="GO:0003677">
    <property type="term" value="F:DNA binding"/>
    <property type="evidence" value="ECO:0007669"/>
    <property type="project" value="UniProtKB-KW"/>
</dbReference>
<dbReference type="Gene3D" id="3.90.1750.20">
    <property type="entry name" value="Putative Large Serine Recombinase, Chain B, Domain 2"/>
    <property type="match status" value="1"/>
</dbReference>
<reference evidence="8 9" key="1">
    <citation type="submission" date="2016-10" db="EMBL/GenBank/DDBJ databases">
        <authorList>
            <person name="de Groot N.N."/>
        </authorList>
    </citation>
    <scope>NUCLEOTIDE SEQUENCE [LARGE SCALE GENOMIC DNA]</scope>
    <source>
        <strain evidence="8 9">CGMCC 1.10239</strain>
    </source>
</reference>
<dbReference type="Proteomes" id="UP000182783">
    <property type="component" value="Unassembled WGS sequence"/>
</dbReference>
<proteinExistence type="predicted"/>
<evidence type="ECO:0000256" key="1">
    <source>
        <dbReference type="ARBA" id="ARBA00022908"/>
    </source>
</evidence>
<dbReference type="SUPFAM" id="SSF53041">
    <property type="entry name" value="Resolvase-like"/>
    <property type="match status" value="1"/>
</dbReference>
<dbReference type="AlphaFoldDB" id="A0A1H0A3M9"/>
<dbReference type="PROSITE" id="PS51736">
    <property type="entry name" value="RECOMBINASES_3"/>
    <property type="match status" value="1"/>
</dbReference>
<evidence type="ECO:0000259" key="7">
    <source>
        <dbReference type="PROSITE" id="PS51737"/>
    </source>
</evidence>
<keyword evidence="1" id="KW-0229">DNA integration</keyword>
<dbReference type="InterPro" id="IPR036162">
    <property type="entry name" value="Resolvase-like_N_sf"/>
</dbReference>
<evidence type="ECO:0000313" key="8">
    <source>
        <dbReference type="EMBL" id="SDN28432.1"/>
    </source>
</evidence>
<keyword evidence="2" id="KW-0238">DNA-binding</keyword>
<dbReference type="InterPro" id="IPR038109">
    <property type="entry name" value="DNA_bind_recomb_sf"/>
</dbReference>
<dbReference type="Pfam" id="PF13408">
    <property type="entry name" value="Zn_ribbon_recom"/>
    <property type="match status" value="1"/>
</dbReference>
<accession>A0A1H0A3M9</accession>
<dbReference type="Gene3D" id="3.40.50.1390">
    <property type="entry name" value="Resolvase, N-terminal catalytic domain"/>
    <property type="match status" value="1"/>
</dbReference>
<dbReference type="PROSITE" id="PS00397">
    <property type="entry name" value="RECOMBINASES_1"/>
    <property type="match status" value="1"/>
</dbReference>
<dbReference type="PANTHER" id="PTHR30461:SF23">
    <property type="entry name" value="DNA RECOMBINASE-RELATED"/>
    <property type="match status" value="1"/>
</dbReference>
<keyword evidence="3" id="KW-0233">DNA recombination</keyword>